<organism evidence="1 2">
    <name type="scientific">Leucogyrophana mollusca</name>
    <dbReference type="NCBI Taxonomy" id="85980"/>
    <lineage>
        <taxon>Eukaryota</taxon>
        <taxon>Fungi</taxon>
        <taxon>Dikarya</taxon>
        <taxon>Basidiomycota</taxon>
        <taxon>Agaricomycotina</taxon>
        <taxon>Agaricomycetes</taxon>
        <taxon>Agaricomycetidae</taxon>
        <taxon>Boletales</taxon>
        <taxon>Boletales incertae sedis</taxon>
        <taxon>Leucogyrophana</taxon>
    </lineage>
</organism>
<accession>A0ACB8AYA5</accession>
<proteinExistence type="predicted"/>
<evidence type="ECO:0000313" key="2">
    <source>
        <dbReference type="Proteomes" id="UP000790709"/>
    </source>
</evidence>
<dbReference type="Proteomes" id="UP000790709">
    <property type="component" value="Unassembled WGS sequence"/>
</dbReference>
<evidence type="ECO:0000313" key="1">
    <source>
        <dbReference type="EMBL" id="KAH7918282.1"/>
    </source>
</evidence>
<protein>
    <submittedName>
        <fullName evidence="1">TPR-like protein</fullName>
    </submittedName>
</protein>
<feature type="non-terminal residue" evidence="1">
    <location>
        <position position="1"/>
    </location>
</feature>
<keyword evidence="2" id="KW-1185">Reference proteome</keyword>
<name>A0ACB8AYA5_9AGAM</name>
<dbReference type="EMBL" id="MU266813">
    <property type="protein sequence ID" value="KAH7918282.1"/>
    <property type="molecule type" value="Genomic_DNA"/>
</dbReference>
<comment type="caution">
    <text evidence="1">The sequence shown here is derived from an EMBL/GenBank/DDBJ whole genome shotgun (WGS) entry which is preliminary data.</text>
</comment>
<sequence>SIAEAIDDFGALPSVRIVLTTRNTRVSTNLRRTIIDVPVLDPGAARETFTQIYRTNGSPAIIDKLLKDLDFHALSINLLAHVATENRWTLDQLINSWEKQQTRLLEVGDGKLQSLSVTIELSLGSSSIMQLGNDARHVMQIVAFLPQGINEKNLEGLFPTVPNIRFIIDALCRLSLVYRKAEAYAMLSPIRIHISNTHQARDTHPLDLTHVRNRYYAQLYDDGAWITTEDANVERLIVHDISRATTEDMASTYQACSHFLWLLTLHKPRPTSLRTTILGEPDRTFHLVDKEASLCVYRLGWLANALNDHREAINLFTTAKCLFAHYQNHEMTARCLEQVAYQYSVLGNVSAAEQTLQEALNLRREYHILGPYDEARINLRLGNAMMYKGRLQEALILLTSAREYFDSTGDTSDIAWAAGRQGEAEWYSGNYAAARQHFETRLAPATRTNDTFWRVWSLMQLARAETRDGNYMEARKLLEEAFALASKGSDVDFTCQVLWEQAALASDLGDFDRARVILTRAFGEMTAHGWQSANTIAMTNDCSARNELFAGDYKKARELLAVVVDSYDETSDIDLQTRSARALGEIALLEGDIAGARNWFTRAKALCDATGRHPDFLYITNEYARLKEEHTGWRLFLEGRLLSG</sequence>
<gene>
    <name evidence="1" type="ORF">BV22DRAFT_1051830</name>
</gene>
<reference evidence="1" key="1">
    <citation type="journal article" date="2021" name="New Phytol.">
        <title>Evolutionary innovations through gain and loss of genes in the ectomycorrhizal Boletales.</title>
        <authorList>
            <person name="Wu G."/>
            <person name="Miyauchi S."/>
            <person name="Morin E."/>
            <person name="Kuo A."/>
            <person name="Drula E."/>
            <person name="Varga T."/>
            <person name="Kohler A."/>
            <person name="Feng B."/>
            <person name="Cao Y."/>
            <person name="Lipzen A."/>
            <person name="Daum C."/>
            <person name="Hundley H."/>
            <person name="Pangilinan J."/>
            <person name="Johnson J."/>
            <person name="Barry K."/>
            <person name="LaButti K."/>
            <person name="Ng V."/>
            <person name="Ahrendt S."/>
            <person name="Min B."/>
            <person name="Choi I.G."/>
            <person name="Park H."/>
            <person name="Plett J.M."/>
            <person name="Magnuson J."/>
            <person name="Spatafora J.W."/>
            <person name="Nagy L.G."/>
            <person name="Henrissat B."/>
            <person name="Grigoriev I.V."/>
            <person name="Yang Z.L."/>
            <person name="Xu J."/>
            <person name="Martin F.M."/>
        </authorList>
    </citation>
    <scope>NUCLEOTIDE SEQUENCE</scope>
    <source>
        <strain evidence="1">KUC20120723A-06</strain>
    </source>
</reference>